<organism evidence="1 2">
    <name type="scientific">Blautia difficilis</name>
    <dbReference type="NCBI Taxonomy" id="2763027"/>
    <lineage>
        <taxon>Bacteria</taxon>
        <taxon>Bacillati</taxon>
        <taxon>Bacillota</taxon>
        <taxon>Clostridia</taxon>
        <taxon>Lachnospirales</taxon>
        <taxon>Lachnospiraceae</taxon>
        <taxon>Blautia</taxon>
    </lineage>
</organism>
<gene>
    <name evidence="1" type="ORF">H8Z82_03670</name>
</gene>
<evidence type="ECO:0008006" key="3">
    <source>
        <dbReference type="Google" id="ProtNLM"/>
    </source>
</evidence>
<protein>
    <recommendedName>
        <fullName evidence="3">C2H2-type domain-containing protein</fullName>
    </recommendedName>
</protein>
<sequence>MTEENGYIDGKSVKFLAYDVENREYKENSRLILENVNEDFYKAFSEEIRKFYYVENPYFGKCIAKKEKYAVYEAENIDFPGKHKGAVFSGYQLRAYIEPPLIICNHKVTQIEDDRDRTYFYNSEIGDCIKPVILSLSPEEALNVLEKLEPFWAVNKKMEYEWRWPIRHLICRISEDKESQTGTNQSVAFFFMMFLRYRAFFFSLASCHLCGIPFFKPHCKKSHQDWN</sequence>
<dbReference type="Proteomes" id="UP000649826">
    <property type="component" value="Unassembled WGS sequence"/>
</dbReference>
<name>A0ABR7IFI0_9FIRM</name>
<comment type="caution">
    <text evidence="1">The sequence shown here is derived from an EMBL/GenBank/DDBJ whole genome shotgun (WGS) entry which is preliminary data.</text>
</comment>
<keyword evidence="2" id="KW-1185">Reference proteome</keyword>
<reference evidence="1 2" key="1">
    <citation type="submission" date="2020-08" db="EMBL/GenBank/DDBJ databases">
        <title>Genome public.</title>
        <authorList>
            <person name="Liu C."/>
            <person name="Sun Q."/>
        </authorList>
    </citation>
    <scope>NUCLEOTIDE SEQUENCE [LARGE SCALE GENOMIC DNA]</scope>
    <source>
        <strain evidence="1 2">M29</strain>
    </source>
</reference>
<evidence type="ECO:0000313" key="2">
    <source>
        <dbReference type="Proteomes" id="UP000649826"/>
    </source>
</evidence>
<accession>A0ABR7IFI0</accession>
<dbReference type="RefSeq" id="WP_186994278.1">
    <property type="nucleotide sequence ID" value="NZ_JACOQG010000003.1"/>
</dbReference>
<proteinExistence type="predicted"/>
<evidence type="ECO:0000313" key="1">
    <source>
        <dbReference type="EMBL" id="MBC5778771.1"/>
    </source>
</evidence>
<dbReference type="EMBL" id="JACOQG010000003">
    <property type="protein sequence ID" value="MBC5778771.1"/>
    <property type="molecule type" value="Genomic_DNA"/>
</dbReference>